<protein>
    <recommendedName>
        <fullName evidence="8">Thioredoxin domain-containing protein</fullName>
    </recommendedName>
</protein>
<evidence type="ECO:0000256" key="5">
    <source>
        <dbReference type="ARBA" id="ARBA00023284"/>
    </source>
</evidence>
<comment type="similarity">
    <text evidence="1">Belongs to the thioredoxin family. DsbA subfamily.</text>
</comment>
<keyword evidence="2" id="KW-0732">Signal</keyword>
<dbReference type="PROSITE" id="PS51352">
    <property type="entry name" value="THIOREDOXIN_2"/>
    <property type="match status" value="1"/>
</dbReference>
<feature type="region of interest" description="Disordered" evidence="6">
    <location>
        <begin position="1"/>
        <end position="27"/>
    </location>
</feature>
<name>A0A2H0UN41_9BACT</name>
<evidence type="ECO:0000256" key="6">
    <source>
        <dbReference type="SAM" id="MobiDB-lite"/>
    </source>
</evidence>
<evidence type="ECO:0000256" key="1">
    <source>
        <dbReference type="ARBA" id="ARBA00005791"/>
    </source>
</evidence>
<feature type="transmembrane region" description="Helical" evidence="7">
    <location>
        <begin position="36"/>
        <end position="56"/>
    </location>
</feature>
<dbReference type="Gene3D" id="3.40.30.10">
    <property type="entry name" value="Glutaredoxin"/>
    <property type="match status" value="1"/>
</dbReference>
<evidence type="ECO:0000313" key="10">
    <source>
        <dbReference type="Proteomes" id="UP000229526"/>
    </source>
</evidence>
<keyword evidence="7" id="KW-0812">Transmembrane</keyword>
<keyword evidence="7" id="KW-0472">Membrane</keyword>
<evidence type="ECO:0000256" key="7">
    <source>
        <dbReference type="SAM" id="Phobius"/>
    </source>
</evidence>
<dbReference type="GO" id="GO:0016491">
    <property type="term" value="F:oxidoreductase activity"/>
    <property type="evidence" value="ECO:0007669"/>
    <property type="project" value="UniProtKB-KW"/>
</dbReference>
<dbReference type="SUPFAM" id="SSF52833">
    <property type="entry name" value="Thioredoxin-like"/>
    <property type="match status" value="1"/>
</dbReference>
<keyword evidence="3" id="KW-0560">Oxidoreductase</keyword>
<feature type="compositionally biased region" description="Basic and acidic residues" evidence="6">
    <location>
        <begin position="7"/>
        <end position="27"/>
    </location>
</feature>
<comment type="caution">
    <text evidence="9">The sequence shown here is derived from an EMBL/GenBank/DDBJ whole genome shotgun (WGS) entry which is preliminary data.</text>
</comment>
<dbReference type="PANTHER" id="PTHR13887:SF14">
    <property type="entry name" value="DISULFIDE BOND FORMATION PROTEIN D"/>
    <property type="match status" value="1"/>
</dbReference>
<dbReference type="Proteomes" id="UP000229526">
    <property type="component" value="Unassembled WGS sequence"/>
</dbReference>
<dbReference type="Pfam" id="PF13462">
    <property type="entry name" value="Thioredoxin_4"/>
    <property type="match status" value="1"/>
</dbReference>
<organism evidence="9 10">
    <name type="scientific">Candidatus Harrisonbacteria bacterium CG10_big_fil_rev_8_21_14_0_10_49_15</name>
    <dbReference type="NCBI Taxonomy" id="1974587"/>
    <lineage>
        <taxon>Bacteria</taxon>
        <taxon>Candidatus Harrisoniibacteriota</taxon>
    </lineage>
</organism>
<dbReference type="InterPro" id="IPR012336">
    <property type="entry name" value="Thioredoxin-like_fold"/>
</dbReference>
<accession>A0A2H0UN41</accession>
<evidence type="ECO:0000259" key="8">
    <source>
        <dbReference type="PROSITE" id="PS51352"/>
    </source>
</evidence>
<keyword evidence="4" id="KW-1015">Disulfide bond</keyword>
<keyword evidence="5" id="KW-0676">Redox-active center</keyword>
<dbReference type="InterPro" id="IPR013766">
    <property type="entry name" value="Thioredoxin_domain"/>
</dbReference>
<evidence type="ECO:0000313" key="9">
    <source>
        <dbReference type="EMBL" id="PIR87086.1"/>
    </source>
</evidence>
<gene>
    <name evidence="9" type="ORF">COU11_02550</name>
</gene>
<dbReference type="AlphaFoldDB" id="A0A2H0UN41"/>
<evidence type="ECO:0000256" key="3">
    <source>
        <dbReference type="ARBA" id="ARBA00023002"/>
    </source>
</evidence>
<evidence type="ECO:0000256" key="2">
    <source>
        <dbReference type="ARBA" id="ARBA00022729"/>
    </source>
</evidence>
<feature type="domain" description="Thioredoxin" evidence="8">
    <location>
        <begin position="57"/>
        <end position="243"/>
    </location>
</feature>
<dbReference type="EMBL" id="PFBD01000020">
    <property type="protein sequence ID" value="PIR87086.1"/>
    <property type="molecule type" value="Genomic_DNA"/>
</dbReference>
<dbReference type="PANTHER" id="PTHR13887">
    <property type="entry name" value="GLUTATHIONE S-TRANSFERASE KAPPA"/>
    <property type="match status" value="1"/>
</dbReference>
<reference evidence="10" key="1">
    <citation type="submission" date="2017-09" db="EMBL/GenBank/DDBJ databases">
        <title>Depth-based differentiation of microbial function through sediment-hosted aquifers and enrichment of novel symbionts in the deep terrestrial subsurface.</title>
        <authorList>
            <person name="Probst A.J."/>
            <person name="Ladd B."/>
            <person name="Jarett J.K."/>
            <person name="Geller-Mcgrath D.E."/>
            <person name="Sieber C.M.K."/>
            <person name="Emerson J.B."/>
            <person name="Anantharaman K."/>
            <person name="Thomas B.C."/>
            <person name="Malmstrom R."/>
            <person name="Stieglmeier M."/>
            <person name="Klingl A."/>
            <person name="Woyke T."/>
            <person name="Ryan C.M."/>
            <person name="Banfield J.F."/>
        </authorList>
    </citation>
    <scope>NUCLEOTIDE SEQUENCE [LARGE SCALE GENOMIC DNA]</scope>
</reference>
<dbReference type="InterPro" id="IPR036249">
    <property type="entry name" value="Thioredoxin-like_sf"/>
</dbReference>
<evidence type="ECO:0000256" key="4">
    <source>
        <dbReference type="ARBA" id="ARBA00023157"/>
    </source>
</evidence>
<proteinExistence type="inferred from homology"/>
<keyword evidence="7" id="KW-1133">Transmembrane helix</keyword>
<sequence length="263" mass="29281">MDNNEQLSKKEQYDQQKASKEQSRDSARTARKSKSVLIWTMGIIVIIGAIVAIAMLSGGNSQTPNNALTDAINEQDQVKGNRDAQLLLVEYSDFQCPACAFYAPIVEELADIYGDRIAFVYRHFPLMSIHPNARPAAWASEAAGQQGKFWEMHDLIFANQNKWATNPRAEDLFTEYAESLGLDTTQFTSDYESEAVRNKVATDINSGQRARITGTPTFFINGQQISNPRSLDTFKLLIDGALQIIKENNSDNDNATTTTDQNS</sequence>